<evidence type="ECO:0000313" key="2">
    <source>
        <dbReference type="EMBL" id="TCL37753.1"/>
    </source>
</evidence>
<dbReference type="RefSeq" id="WP_132078805.1">
    <property type="nucleotide sequence ID" value="NZ_DAIMLW010000011.1"/>
</dbReference>
<keyword evidence="1" id="KW-0472">Membrane</keyword>
<sequence length="109" mass="11998">MDWARITGYVGLLCIVISVLASIIAAVVPDYRNMERPEEIVRWGRYLWAYAAVTMGMYVKKKTGKILELGGGVLAGGLCLISPVAPFIVLLYSFRSFLVLSKAKGNLPF</sequence>
<evidence type="ECO:0000313" key="3">
    <source>
        <dbReference type="Proteomes" id="UP000295063"/>
    </source>
</evidence>
<evidence type="ECO:0000256" key="1">
    <source>
        <dbReference type="SAM" id="Phobius"/>
    </source>
</evidence>
<feature type="transmembrane region" description="Helical" evidence="1">
    <location>
        <begin position="71"/>
        <end position="94"/>
    </location>
</feature>
<protein>
    <submittedName>
        <fullName evidence="2">Uncharacterized protein</fullName>
    </submittedName>
</protein>
<feature type="transmembrane region" description="Helical" evidence="1">
    <location>
        <begin position="40"/>
        <end position="59"/>
    </location>
</feature>
<keyword evidence="3" id="KW-1185">Reference proteome</keyword>
<organism evidence="2 3">
    <name type="scientific">Anaerospora hongkongensis</name>
    <dbReference type="NCBI Taxonomy" id="244830"/>
    <lineage>
        <taxon>Bacteria</taxon>
        <taxon>Bacillati</taxon>
        <taxon>Bacillota</taxon>
        <taxon>Negativicutes</taxon>
        <taxon>Selenomonadales</taxon>
        <taxon>Sporomusaceae</taxon>
        <taxon>Anaerospora</taxon>
    </lineage>
</organism>
<proteinExistence type="predicted"/>
<dbReference type="EMBL" id="SLUI01000005">
    <property type="protein sequence ID" value="TCL37753.1"/>
    <property type="molecule type" value="Genomic_DNA"/>
</dbReference>
<keyword evidence="1" id="KW-1133">Transmembrane helix</keyword>
<dbReference type="Proteomes" id="UP000295063">
    <property type="component" value="Unassembled WGS sequence"/>
</dbReference>
<accession>A0A4R1Q875</accession>
<keyword evidence="1" id="KW-0812">Transmembrane</keyword>
<reference evidence="2 3" key="1">
    <citation type="submission" date="2019-03" db="EMBL/GenBank/DDBJ databases">
        <title>Genomic Encyclopedia of Type Strains, Phase IV (KMG-IV): sequencing the most valuable type-strain genomes for metagenomic binning, comparative biology and taxonomic classification.</title>
        <authorList>
            <person name="Goeker M."/>
        </authorList>
    </citation>
    <scope>NUCLEOTIDE SEQUENCE [LARGE SCALE GENOMIC DNA]</scope>
    <source>
        <strain evidence="2 3">DSM 15969</strain>
    </source>
</reference>
<name>A0A4R1Q875_9FIRM</name>
<gene>
    <name evidence="2" type="ORF">EV210_105189</name>
</gene>
<feature type="transmembrane region" description="Helical" evidence="1">
    <location>
        <begin position="6"/>
        <end position="28"/>
    </location>
</feature>
<comment type="caution">
    <text evidence="2">The sequence shown here is derived from an EMBL/GenBank/DDBJ whole genome shotgun (WGS) entry which is preliminary data.</text>
</comment>
<dbReference type="OrthoDB" id="1685205at2"/>
<dbReference type="AlphaFoldDB" id="A0A4R1Q875"/>